<keyword evidence="2" id="KW-1185">Reference proteome</keyword>
<dbReference type="EMBL" id="VTWS01000001">
    <property type="protein sequence ID" value="KAA9357582.1"/>
    <property type="molecule type" value="Genomic_DNA"/>
</dbReference>
<dbReference type="RefSeq" id="WP_150875715.1">
    <property type="nucleotide sequence ID" value="NZ_VTWS01000001.1"/>
</dbReference>
<proteinExistence type="predicted"/>
<gene>
    <name evidence="1" type="ORF">F0P93_07585</name>
</gene>
<evidence type="ECO:0000313" key="1">
    <source>
        <dbReference type="EMBL" id="KAA9357582.1"/>
    </source>
</evidence>
<reference evidence="1 2" key="1">
    <citation type="submission" date="2019-09" db="EMBL/GenBank/DDBJ databases">
        <title>Genome Sequence of Larkinella sp MA1.</title>
        <authorList>
            <person name="Srinivasan S."/>
        </authorList>
    </citation>
    <scope>NUCLEOTIDE SEQUENCE [LARGE SCALE GENOMIC DNA]</scope>
    <source>
        <strain evidence="1 2">MA1</strain>
    </source>
</reference>
<protein>
    <submittedName>
        <fullName evidence="1">Uncharacterized protein</fullName>
    </submittedName>
</protein>
<dbReference type="AlphaFoldDB" id="A0A5N1JTB5"/>
<accession>A0A5N1JTB5</accession>
<evidence type="ECO:0000313" key="2">
    <source>
        <dbReference type="Proteomes" id="UP000326344"/>
    </source>
</evidence>
<dbReference type="Proteomes" id="UP000326344">
    <property type="component" value="Unassembled WGS sequence"/>
</dbReference>
<sequence length="93" mass="10582">MNEDTLFTVLQALPTAIDTPLVIFDNPEQAQTWIQLNGFEKDNLWVITNDERQYWVVSDDVGKQLINLGFQRIKVKLPPVLPQSSEVPGDETV</sequence>
<name>A0A5N1JTB5_9BACT</name>
<organism evidence="1 2">
    <name type="scientific">Larkinella humicola</name>
    <dbReference type="NCBI Taxonomy" id="2607654"/>
    <lineage>
        <taxon>Bacteria</taxon>
        <taxon>Pseudomonadati</taxon>
        <taxon>Bacteroidota</taxon>
        <taxon>Cytophagia</taxon>
        <taxon>Cytophagales</taxon>
        <taxon>Spirosomataceae</taxon>
        <taxon>Larkinella</taxon>
    </lineage>
</organism>
<comment type="caution">
    <text evidence="1">The sequence shown here is derived from an EMBL/GenBank/DDBJ whole genome shotgun (WGS) entry which is preliminary data.</text>
</comment>